<proteinExistence type="predicted"/>
<keyword evidence="2" id="KW-1185">Reference proteome</keyword>
<dbReference type="EMBL" id="JAGFNK010000106">
    <property type="protein sequence ID" value="KAI9507934.1"/>
    <property type="molecule type" value="Genomic_DNA"/>
</dbReference>
<protein>
    <submittedName>
        <fullName evidence="1">Uncharacterized protein</fullName>
    </submittedName>
</protein>
<reference evidence="1" key="1">
    <citation type="submission" date="2021-03" db="EMBL/GenBank/DDBJ databases">
        <title>Evolutionary priming and transition to the ectomycorrhizal habit in an iconic lineage of mushroom-forming fungi: is preadaptation a requirement?</title>
        <authorList>
            <consortium name="DOE Joint Genome Institute"/>
            <person name="Looney B.P."/>
            <person name="Miyauchi S."/>
            <person name="Morin E."/>
            <person name="Drula E."/>
            <person name="Courty P.E."/>
            <person name="Chicoki N."/>
            <person name="Fauchery L."/>
            <person name="Kohler A."/>
            <person name="Kuo A."/>
            <person name="LaButti K."/>
            <person name="Pangilinan J."/>
            <person name="Lipzen A."/>
            <person name="Riley R."/>
            <person name="Andreopoulos W."/>
            <person name="He G."/>
            <person name="Johnson J."/>
            <person name="Barry K.W."/>
            <person name="Grigoriev I.V."/>
            <person name="Nagy L."/>
            <person name="Hibbett D."/>
            <person name="Henrissat B."/>
            <person name="Matheny P.B."/>
            <person name="Labbe J."/>
            <person name="Martin A.F."/>
        </authorList>
    </citation>
    <scope>NUCLEOTIDE SEQUENCE</scope>
    <source>
        <strain evidence="1">BPL698</strain>
    </source>
</reference>
<evidence type="ECO:0000313" key="1">
    <source>
        <dbReference type="EMBL" id="KAI9507934.1"/>
    </source>
</evidence>
<accession>A0ACC0U8A7</accession>
<evidence type="ECO:0000313" key="2">
    <source>
        <dbReference type="Proteomes" id="UP001207468"/>
    </source>
</evidence>
<organism evidence="1 2">
    <name type="scientific">Russula earlei</name>
    <dbReference type="NCBI Taxonomy" id="71964"/>
    <lineage>
        <taxon>Eukaryota</taxon>
        <taxon>Fungi</taxon>
        <taxon>Dikarya</taxon>
        <taxon>Basidiomycota</taxon>
        <taxon>Agaricomycotina</taxon>
        <taxon>Agaricomycetes</taxon>
        <taxon>Russulales</taxon>
        <taxon>Russulaceae</taxon>
        <taxon>Russula</taxon>
    </lineage>
</organism>
<name>A0ACC0U8A7_9AGAM</name>
<sequence>MIVVLAILAATRASPVGEHSTRVVTLDQLQARSSSCDDPEGCRSLWDIIRSCAVIILLCTWFAVHPNIPSPNEKWPRVTLRRVGLMLAALFVPEIMIAWALKQRQAAAELAERHKEEGWTITHGFFAIMGGFMAYEGNQPVRVLLPEELGSYSLTGYGDFPRIAKEEIEDRSKGDAISKLVVVLQTAWFVTQCVARAVRGLPVTELELATVAFASLNFVLYLMWWNKPLHVQRGVRVYKKRDAERPQPIDDGPVGGATSDVGFWGALRDALAKDLPAAIRRGPSHDVGDMMMWPLRVCSWPIEKPFEILFGEEDYGDPTCLRVNTFYPGRWAAGGRQRLFALATVTAVTLVFGAIHCIGWSLAFPSGAERILWRIAAISITAIPVVGMPCAALVRPIVIFLVPAVLILQYMFGRLTLLMLPLLGLRSLSPAAFHVVHWTSFIPHL</sequence>
<dbReference type="Proteomes" id="UP001207468">
    <property type="component" value="Unassembled WGS sequence"/>
</dbReference>
<comment type="caution">
    <text evidence="1">The sequence shown here is derived from an EMBL/GenBank/DDBJ whole genome shotgun (WGS) entry which is preliminary data.</text>
</comment>
<gene>
    <name evidence="1" type="ORF">F5148DRAFT_980647</name>
</gene>